<dbReference type="FunFam" id="2.60.40.60:FF:000116">
    <property type="entry name" value="Dachsous cadherin-related 2"/>
    <property type="match status" value="1"/>
</dbReference>
<feature type="domain" description="Cadherin" evidence="19">
    <location>
        <begin position="2650"/>
        <end position="2755"/>
    </location>
</feature>
<dbReference type="FunFam" id="2.10.25.10:FF:000335">
    <property type="entry name" value="protocadherin Fat 4 isoform X2"/>
    <property type="match status" value="1"/>
</dbReference>
<feature type="domain" description="Cadherin" evidence="19">
    <location>
        <begin position="890"/>
        <end position="975"/>
    </location>
</feature>
<dbReference type="Pfam" id="PF00008">
    <property type="entry name" value="EGF"/>
    <property type="match status" value="1"/>
</dbReference>
<feature type="domain" description="Cadherin" evidence="19">
    <location>
        <begin position="107"/>
        <end position="139"/>
    </location>
</feature>
<evidence type="ECO:0000256" key="12">
    <source>
        <dbReference type="ARBA" id="ARBA00023180"/>
    </source>
</evidence>
<feature type="domain" description="Cadherin" evidence="19">
    <location>
        <begin position="2756"/>
        <end position="2861"/>
    </location>
</feature>
<dbReference type="FunFam" id="2.60.40.60:FF:000015">
    <property type="entry name" value="FAT atypical cadherin 1"/>
    <property type="match status" value="1"/>
</dbReference>
<feature type="domain" description="Cadherin" evidence="19">
    <location>
        <begin position="1188"/>
        <end position="1290"/>
    </location>
</feature>
<dbReference type="InParanoid" id="A0A4W3I2C9"/>
<dbReference type="SUPFAM" id="SSF57184">
    <property type="entry name" value="Growth factor receptor domain"/>
    <property type="match status" value="1"/>
</dbReference>
<dbReference type="PROSITE" id="PS50025">
    <property type="entry name" value="LAM_G_DOMAIN"/>
    <property type="match status" value="2"/>
</dbReference>
<comment type="subcellular location">
    <subcellularLocation>
        <location evidence="1">Membrane</location>
        <topology evidence="1">Single-pass type I membrane protein</topology>
    </subcellularLocation>
</comment>
<feature type="compositionally biased region" description="Polar residues" evidence="15">
    <location>
        <begin position="4323"/>
        <end position="4332"/>
    </location>
</feature>
<dbReference type="FunFam" id="2.60.40.60:FF:000181">
    <property type="entry name" value="Predicted protein"/>
    <property type="match status" value="1"/>
</dbReference>
<dbReference type="FunFam" id="2.60.120.200:FF:000340">
    <property type="entry name" value="Si:dkey-1m11.6"/>
    <property type="match status" value="1"/>
</dbReference>
<dbReference type="InterPro" id="IPR000152">
    <property type="entry name" value="EGF-type_Asp/Asn_hydroxyl_site"/>
</dbReference>
<keyword evidence="6" id="KW-0677">Repeat</keyword>
<evidence type="ECO:0000256" key="11">
    <source>
        <dbReference type="ARBA" id="ARBA00023157"/>
    </source>
</evidence>
<evidence type="ECO:0000256" key="9">
    <source>
        <dbReference type="ARBA" id="ARBA00022989"/>
    </source>
</evidence>
<feature type="domain" description="Cadherin" evidence="19">
    <location>
        <begin position="2546"/>
        <end position="2649"/>
    </location>
</feature>
<dbReference type="Pfam" id="PF00028">
    <property type="entry name" value="Cadherin"/>
    <property type="match status" value="27"/>
</dbReference>
<evidence type="ECO:0000259" key="18">
    <source>
        <dbReference type="PROSITE" id="PS50026"/>
    </source>
</evidence>
<dbReference type="SMART" id="SM00282">
    <property type="entry name" value="LamG"/>
    <property type="match status" value="2"/>
</dbReference>
<dbReference type="Pfam" id="PF02210">
    <property type="entry name" value="Laminin_G_2"/>
    <property type="match status" value="1"/>
</dbReference>
<dbReference type="Ensembl" id="ENSCMIT00000015618.1">
    <property type="protein sequence ID" value="ENSCMIP00000015299.1"/>
    <property type="gene ID" value="ENSCMIG00000007477.1"/>
</dbReference>
<dbReference type="FunFam" id="2.10.25.10:FF:000004">
    <property type="entry name" value="Neurogenic locus notch 1"/>
    <property type="match status" value="1"/>
</dbReference>
<feature type="domain" description="Cadherin" evidence="19">
    <location>
        <begin position="2224"/>
        <end position="2334"/>
    </location>
</feature>
<reference evidence="21" key="3">
    <citation type="journal article" date="2014" name="Nature">
        <title>Elephant shark genome provides unique insights into gnathostome evolution.</title>
        <authorList>
            <consortium name="International Elephant Shark Genome Sequencing Consortium"/>
            <person name="Venkatesh B."/>
            <person name="Lee A.P."/>
            <person name="Ravi V."/>
            <person name="Maurya A.K."/>
            <person name="Lian M.M."/>
            <person name="Swann J.B."/>
            <person name="Ohta Y."/>
            <person name="Flajnik M.F."/>
            <person name="Sutoh Y."/>
            <person name="Kasahara M."/>
            <person name="Hoon S."/>
            <person name="Gangu V."/>
            <person name="Roy S.W."/>
            <person name="Irimia M."/>
            <person name="Korzh V."/>
            <person name="Kondrychyn I."/>
            <person name="Lim Z.W."/>
            <person name="Tay B.H."/>
            <person name="Tohari S."/>
            <person name="Kong K.W."/>
            <person name="Ho S."/>
            <person name="Lorente-Galdos B."/>
            <person name="Quilez J."/>
            <person name="Marques-Bonet T."/>
            <person name="Raney B.J."/>
            <person name="Ingham P.W."/>
            <person name="Tay A."/>
            <person name="Hillier L.W."/>
            <person name="Minx P."/>
            <person name="Boehm T."/>
            <person name="Wilson R.K."/>
            <person name="Brenner S."/>
            <person name="Warren W.C."/>
        </authorList>
    </citation>
    <scope>NUCLEOTIDE SEQUENCE [LARGE SCALE GENOMIC DNA]</scope>
</reference>
<feature type="domain" description="EGF-like" evidence="18">
    <location>
        <begin position="3776"/>
        <end position="3813"/>
    </location>
</feature>
<feature type="disulfide bond" evidence="14">
    <location>
        <begin position="3277"/>
        <end position="3286"/>
    </location>
</feature>
<feature type="compositionally biased region" description="Basic and acidic residues" evidence="15">
    <location>
        <begin position="4164"/>
        <end position="4176"/>
    </location>
</feature>
<dbReference type="FunFam" id="2.60.40.60:FF:000180">
    <property type="entry name" value="FAT atypical cadherin 4"/>
    <property type="match status" value="1"/>
</dbReference>
<reference evidence="20" key="5">
    <citation type="submission" date="2025-09" db="UniProtKB">
        <authorList>
            <consortium name="Ensembl"/>
        </authorList>
    </citation>
    <scope>IDENTIFICATION</scope>
</reference>
<dbReference type="FunFam" id="2.60.40.60:FF:000154">
    <property type="entry name" value="FAT atypical cadherin 4"/>
    <property type="match status" value="1"/>
</dbReference>
<keyword evidence="21" id="KW-1185">Reference proteome</keyword>
<dbReference type="PRINTS" id="PR00205">
    <property type="entry name" value="CADHERIN"/>
</dbReference>
<feature type="domain" description="Cadherin" evidence="19">
    <location>
        <begin position="2124"/>
        <end position="2223"/>
    </location>
</feature>
<feature type="domain" description="Cadherin" evidence="19">
    <location>
        <begin position="343"/>
        <end position="446"/>
    </location>
</feature>
<dbReference type="PROSITE" id="PS01187">
    <property type="entry name" value="EGF_CA"/>
    <property type="match status" value="1"/>
</dbReference>
<reference evidence="21" key="1">
    <citation type="journal article" date="2006" name="Science">
        <title>Ancient noncoding elements conserved in the human genome.</title>
        <authorList>
            <person name="Venkatesh B."/>
            <person name="Kirkness E.F."/>
            <person name="Loh Y.H."/>
            <person name="Halpern A.L."/>
            <person name="Lee A.P."/>
            <person name="Johnson J."/>
            <person name="Dandona N."/>
            <person name="Viswanathan L.D."/>
            <person name="Tay A."/>
            <person name="Venter J.C."/>
            <person name="Strausberg R.L."/>
            <person name="Brenner S."/>
        </authorList>
    </citation>
    <scope>NUCLEOTIDE SEQUENCE [LARGE SCALE GENOMIC DNA]</scope>
</reference>
<evidence type="ECO:0000256" key="2">
    <source>
        <dbReference type="ARBA" id="ARBA00022536"/>
    </source>
</evidence>
<feature type="domain" description="Cadherin" evidence="19">
    <location>
        <begin position="140"/>
        <end position="239"/>
    </location>
</feature>
<evidence type="ECO:0000256" key="14">
    <source>
        <dbReference type="PROSITE-ProRule" id="PRU00076"/>
    </source>
</evidence>
<dbReference type="PROSITE" id="PS01186">
    <property type="entry name" value="EGF_2"/>
    <property type="match status" value="4"/>
</dbReference>
<dbReference type="GO" id="GO:0005886">
    <property type="term" value="C:plasma membrane"/>
    <property type="evidence" value="ECO:0007669"/>
    <property type="project" value="InterPro"/>
</dbReference>
<dbReference type="GO" id="GO:0051239">
    <property type="term" value="P:regulation of multicellular organismal process"/>
    <property type="evidence" value="ECO:0007669"/>
    <property type="project" value="UniProtKB-ARBA"/>
</dbReference>
<dbReference type="PROSITE" id="PS50026">
    <property type="entry name" value="EGF_3"/>
    <property type="match status" value="6"/>
</dbReference>
<keyword evidence="10 16" id="KW-0472">Membrane</keyword>
<dbReference type="Gene3D" id="2.60.120.200">
    <property type="match status" value="2"/>
</dbReference>
<dbReference type="FunFam" id="2.60.40.60:FF:000035">
    <property type="entry name" value="Protocadherin Fat 3"/>
    <property type="match status" value="1"/>
</dbReference>
<evidence type="ECO:0000259" key="19">
    <source>
        <dbReference type="PROSITE" id="PS50268"/>
    </source>
</evidence>
<feature type="region of interest" description="Disordered" evidence="15">
    <location>
        <begin position="3887"/>
        <end position="3919"/>
    </location>
</feature>
<feature type="disulfide bond" evidence="14">
    <location>
        <begin position="3239"/>
        <end position="3248"/>
    </location>
</feature>
<dbReference type="FunFam" id="2.60.120.200:FF:000030">
    <property type="entry name" value="FAT atypical cadherin 4"/>
    <property type="match status" value="1"/>
</dbReference>
<dbReference type="FunFam" id="2.60.40.60:FF:000039">
    <property type="entry name" value="FAT atypical cadherin 3"/>
    <property type="match status" value="1"/>
</dbReference>
<feature type="transmembrane region" description="Helical" evidence="16">
    <location>
        <begin position="3850"/>
        <end position="3875"/>
    </location>
</feature>
<organism evidence="20 21">
    <name type="scientific">Callorhinchus milii</name>
    <name type="common">Ghost shark</name>
    <dbReference type="NCBI Taxonomy" id="7868"/>
    <lineage>
        <taxon>Eukaryota</taxon>
        <taxon>Metazoa</taxon>
        <taxon>Chordata</taxon>
        <taxon>Craniata</taxon>
        <taxon>Vertebrata</taxon>
        <taxon>Chondrichthyes</taxon>
        <taxon>Holocephali</taxon>
        <taxon>Chimaeriformes</taxon>
        <taxon>Callorhinchidae</taxon>
        <taxon>Callorhinchus</taxon>
    </lineage>
</organism>
<feature type="domain" description="EGF-like" evidence="18">
    <location>
        <begin position="3289"/>
        <end position="3325"/>
    </location>
</feature>
<dbReference type="Proteomes" id="UP000314986">
    <property type="component" value="Unassembled WGS sequence"/>
</dbReference>
<evidence type="ECO:0000256" key="6">
    <source>
        <dbReference type="ARBA" id="ARBA00022737"/>
    </source>
</evidence>
<keyword evidence="7 13" id="KW-0106">Calcium</keyword>
<dbReference type="FunFam" id="2.60.40.60:FF:000037">
    <property type="entry name" value="FAT atypical cadherin 1"/>
    <property type="match status" value="1"/>
</dbReference>
<dbReference type="InterPro" id="IPR015919">
    <property type="entry name" value="Cadherin-like_sf"/>
</dbReference>
<feature type="domain" description="EGF-like" evidence="18">
    <location>
        <begin position="3513"/>
        <end position="3549"/>
    </location>
</feature>
<dbReference type="FunFam" id="2.60.40.60:FF:000118">
    <property type="entry name" value="protocadherin Fat 4"/>
    <property type="match status" value="1"/>
</dbReference>
<dbReference type="PROSITE" id="PS50268">
    <property type="entry name" value="CADHERIN_2"/>
    <property type="match status" value="28"/>
</dbReference>
<evidence type="ECO:0000256" key="5">
    <source>
        <dbReference type="ARBA" id="ARBA00022729"/>
    </source>
</evidence>
<evidence type="ECO:0000256" key="8">
    <source>
        <dbReference type="ARBA" id="ARBA00022889"/>
    </source>
</evidence>
<dbReference type="InterPro" id="IPR020894">
    <property type="entry name" value="Cadherin_CS"/>
</dbReference>
<dbReference type="FunFam" id="2.60.40.60:FF:000144">
    <property type="entry name" value="FAT atypical cadherin 4"/>
    <property type="match status" value="1"/>
</dbReference>
<evidence type="ECO:0000256" key="10">
    <source>
        <dbReference type="ARBA" id="ARBA00023136"/>
    </source>
</evidence>
<feature type="region of interest" description="Disordered" evidence="15">
    <location>
        <begin position="4040"/>
        <end position="4066"/>
    </location>
</feature>
<feature type="domain" description="Cadherin" evidence="19">
    <location>
        <begin position="2335"/>
        <end position="2440"/>
    </location>
</feature>
<feature type="compositionally biased region" description="Polar residues" evidence="15">
    <location>
        <begin position="4040"/>
        <end position="4052"/>
    </location>
</feature>
<dbReference type="GO" id="GO:0005911">
    <property type="term" value="C:cell-cell junction"/>
    <property type="evidence" value="ECO:0007669"/>
    <property type="project" value="TreeGrafter"/>
</dbReference>
<dbReference type="InterPro" id="IPR049883">
    <property type="entry name" value="NOTCH1_EGF-like"/>
</dbReference>
<feature type="domain" description="Cadherin" evidence="19">
    <location>
        <begin position="1397"/>
        <end position="1500"/>
    </location>
</feature>
<dbReference type="InterPro" id="IPR018097">
    <property type="entry name" value="EGF_Ca-bd_CS"/>
</dbReference>
<feature type="domain" description="Cadherin" evidence="19">
    <location>
        <begin position="1815"/>
        <end position="1915"/>
    </location>
</feature>
<dbReference type="InterPro" id="IPR050971">
    <property type="entry name" value="Cadherin-domain_protein"/>
</dbReference>
<dbReference type="FunFam" id="2.60.40.60:FF:000010">
    <property type="entry name" value="Cadherin EGF LAG seven-pass G-type receptor 3"/>
    <property type="match status" value="3"/>
</dbReference>
<feature type="domain" description="Laminin G" evidence="17">
    <location>
        <begin position="3326"/>
        <end position="3510"/>
    </location>
</feature>
<dbReference type="GO" id="GO:0007157">
    <property type="term" value="P:heterophilic cell-cell adhesion via plasma membrane cell adhesion molecules"/>
    <property type="evidence" value="ECO:0007669"/>
    <property type="project" value="UniProtKB-ARBA"/>
</dbReference>
<proteinExistence type="predicted"/>
<feature type="domain" description="EGF-like" evidence="18">
    <location>
        <begin position="3153"/>
        <end position="3211"/>
    </location>
</feature>
<dbReference type="InterPro" id="IPR013320">
    <property type="entry name" value="ConA-like_dom_sf"/>
</dbReference>
<feature type="domain" description="Cadherin" evidence="19">
    <location>
        <begin position="1087"/>
        <end position="1187"/>
    </location>
</feature>
<reference evidence="21" key="2">
    <citation type="journal article" date="2007" name="PLoS Biol.">
        <title>Survey sequencing and comparative analysis of the elephant shark (Callorhinchus milii) genome.</title>
        <authorList>
            <person name="Venkatesh B."/>
            <person name="Kirkness E.F."/>
            <person name="Loh Y.H."/>
            <person name="Halpern A.L."/>
            <person name="Lee A.P."/>
            <person name="Johnson J."/>
            <person name="Dandona N."/>
            <person name="Viswanathan L.D."/>
            <person name="Tay A."/>
            <person name="Venter J.C."/>
            <person name="Strausberg R.L."/>
            <person name="Brenner S."/>
        </authorList>
    </citation>
    <scope>NUCLEOTIDE SEQUENCE [LARGE SCALE GENOMIC DNA]</scope>
</reference>
<name>A0A4W3I2C9_CALMI</name>
<dbReference type="SUPFAM" id="SSF49899">
    <property type="entry name" value="Concanavalin A-like lectins/glucanases"/>
    <property type="match status" value="2"/>
</dbReference>
<dbReference type="FunFam" id="2.60.40.60:FF:000101">
    <property type="entry name" value="FAT atypical cadherin 4"/>
    <property type="match status" value="1"/>
</dbReference>
<feature type="domain" description="Cadherin" evidence="19">
    <location>
        <begin position="1916"/>
        <end position="2020"/>
    </location>
</feature>
<dbReference type="InterPro" id="IPR009030">
    <property type="entry name" value="Growth_fac_rcpt_cys_sf"/>
</dbReference>
<evidence type="ECO:0000256" key="3">
    <source>
        <dbReference type="ARBA" id="ARBA00022553"/>
    </source>
</evidence>
<dbReference type="SUPFAM" id="SSF57196">
    <property type="entry name" value="EGF/Laminin"/>
    <property type="match status" value="1"/>
</dbReference>
<dbReference type="GO" id="GO:0120036">
    <property type="term" value="P:plasma membrane bounded cell projection organization"/>
    <property type="evidence" value="ECO:0007669"/>
    <property type="project" value="UniProtKB-ARBA"/>
</dbReference>
<keyword evidence="8" id="KW-0130">Cell adhesion</keyword>
<dbReference type="FunFam" id="2.60.40.60:FF:000134">
    <property type="entry name" value="protocadherin Fat 4"/>
    <property type="match status" value="1"/>
</dbReference>
<dbReference type="Gene3D" id="2.10.25.10">
    <property type="entry name" value="Laminin"/>
    <property type="match status" value="6"/>
</dbReference>
<keyword evidence="9 16" id="KW-1133">Transmembrane helix</keyword>
<feature type="disulfide bond" evidence="14">
    <location>
        <begin position="3201"/>
        <end position="3210"/>
    </location>
</feature>
<feature type="domain" description="Cadherin" evidence="19">
    <location>
        <begin position="557"/>
        <end position="661"/>
    </location>
</feature>
<dbReference type="FunFam" id="2.60.40.60:FF:000106">
    <property type="entry name" value="FAT atypical cadherin 4"/>
    <property type="match status" value="1"/>
</dbReference>
<evidence type="ECO:0000259" key="17">
    <source>
        <dbReference type="PROSITE" id="PS50025"/>
    </source>
</evidence>
<dbReference type="FunFam" id="2.10.25.10:FF:000066">
    <property type="entry name" value="FAT atypical cadherin 4"/>
    <property type="match status" value="2"/>
</dbReference>
<keyword evidence="3" id="KW-0597">Phosphoprotein</keyword>
<feature type="domain" description="Cadherin" evidence="19">
    <location>
        <begin position="1606"/>
        <end position="1710"/>
    </location>
</feature>
<dbReference type="STRING" id="7868.ENSCMIP00000015299"/>
<dbReference type="SMART" id="SM00179">
    <property type="entry name" value="EGF_CA"/>
    <property type="match status" value="5"/>
</dbReference>
<feature type="domain" description="Cadherin" evidence="19">
    <location>
        <begin position="662"/>
        <end position="766"/>
    </location>
</feature>
<feature type="domain" description="Cadherin" evidence="19">
    <location>
        <begin position="447"/>
        <end position="556"/>
    </location>
</feature>
<evidence type="ECO:0000313" key="20">
    <source>
        <dbReference type="Ensembl" id="ENSCMIP00000015299.1"/>
    </source>
</evidence>
<dbReference type="GO" id="GO:0030182">
    <property type="term" value="P:neuron differentiation"/>
    <property type="evidence" value="ECO:0007669"/>
    <property type="project" value="UniProtKB-ARBA"/>
</dbReference>
<keyword evidence="4 16" id="KW-0812">Transmembrane</keyword>
<dbReference type="InterPro" id="IPR001791">
    <property type="entry name" value="Laminin_G"/>
</dbReference>
<dbReference type="CDD" id="cd00054">
    <property type="entry name" value="EGF_CA"/>
    <property type="match status" value="6"/>
</dbReference>
<feature type="domain" description="Cadherin" evidence="19">
    <location>
        <begin position="2860"/>
        <end position="2967"/>
    </location>
</feature>
<feature type="region of interest" description="Disordered" evidence="15">
    <location>
        <begin position="4150"/>
        <end position="4260"/>
    </location>
</feature>
<evidence type="ECO:0000256" key="16">
    <source>
        <dbReference type="SAM" id="Phobius"/>
    </source>
</evidence>
<feature type="region of interest" description="Disordered" evidence="15">
    <location>
        <begin position="4084"/>
        <end position="4126"/>
    </location>
</feature>
<evidence type="ECO:0000256" key="7">
    <source>
        <dbReference type="ARBA" id="ARBA00022837"/>
    </source>
</evidence>
<evidence type="ECO:0000256" key="13">
    <source>
        <dbReference type="PROSITE-ProRule" id="PRU00043"/>
    </source>
</evidence>
<keyword evidence="2 14" id="KW-0245">EGF-like domain</keyword>
<dbReference type="SMART" id="SM00112">
    <property type="entry name" value="CA"/>
    <property type="match status" value="27"/>
</dbReference>
<comment type="caution">
    <text evidence="14">Lacks conserved residue(s) required for the propagation of feature annotation.</text>
</comment>
<feature type="domain" description="Cadherin" evidence="19">
    <location>
        <begin position="1711"/>
        <end position="1814"/>
    </location>
</feature>
<dbReference type="FunFam" id="2.60.40.60:FF:000020">
    <property type="entry name" value="Dachsous cadherin-related 1b"/>
    <property type="match status" value="2"/>
</dbReference>
<evidence type="ECO:0000256" key="1">
    <source>
        <dbReference type="ARBA" id="ARBA00004479"/>
    </source>
</evidence>
<keyword evidence="12" id="KW-0325">Glycoprotein</keyword>
<feature type="domain" description="Cadherin" evidence="19">
    <location>
        <begin position="240"/>
        <end position="342"/>
    </location>
</feature>
<feature type="domain" description="Cadherin" evidence="19">
    <location>
        <begin position="2441"/>
        <end position="2545"/>
    </location>
</feature>
<feature type="transmembrane region" description="Helical" evidence="16">
    <location>
        <begin position="85"/>
        <end position="107"/>
    </location>
</feature>
<dbReference type="FunFam" id="2.60.40.60:FF:000081">
    <property type="entry name" value="protocadherin Fat 4"/>
    <property type="match status" value="1"/>
</dbReference>
<feature type="domain" description="Cadherin" evidence="19">
    <location>
        <begin position="775"/>
        <end position="875"/>
    </location>
</feature>
<protein>
    <submittedName>
        <fullName evidence="20">FAT atypical cadherin 4</fullName>
    </submittedName>
</protein>
<dbReference type="InterPro" id="IPR001881">
    <property type="entry name" value="EGF-like_Ca-bd_dom"/>
</dbReference>
<evidence type="ECO:0000256" key="4">
    <source>
        <dbReference type="ARBA" id="ARBA00022692"/>
    </source>
</evidence>
<feature type="domain" description="Cadherin" evidence="19">
    <location>
        <begin position="1291"/>
        <end position="1397"/>
    </location>
</feature>
<feature type="domain" description="Cadherin" evidence="19">
    <location>
        <begin position="2021"/>
        <end position="2124"/>
    </location>
</feature>
<feature type="domain" description="Cadherin" evidence="19">
    <location>
        <begin position="976"/>
        <end position="1086"/>
    </location>
</feature>
<dbReference type="GO" id="GO:0007423">
    <property type="term" value="P:sensory organ development"/>
    <property type="evidence" value="ECO:0007669"/>
    <property type="project" value="UniProtKB-ARBA"/>
</dbReference>
<dbReference type="GO" id="GO:0050793">
    <property type="term" value="P:regulation of developmental process"/>
    <property type="evidence" value="ECO:0007669"/>
    <property type="project" value="UniProtKB-ARBA"/>
</dbReference>
<dbReference type="FunFam" id="2.60.40.60:FF:000024">
    <property type="entry name" value="FAT atypical cadherin 3"/>
    <property type="match status" value="3"/>
</dbReference>
<dbReference type="FunFam" id="2.60.40.60:FF:000029">
    <property type="entry name" value="Cadherin EGF LAG seven-pass G-type receptor 3"/>
    <property type="match status" value="1"/>
</dbReference>
<dbReference type="Pfam" id="PF00054">
    <property type="entry name" value="Laminin_G_1"/>
    <property type="match status" value="1"/>
</dbReference>
<dbReference type="FunFam" id="2.60.40.60:FF:000131">
    <property type="entry name" value="FAT atypical cadherin 4"/>
    <property type="match status" value="1"/>
</dbReference>
<dbReference type="SUPFAM" id="SSF49313">
    <property type="entry name" value="Cadherin-like"/>
    <property type="match status" value="27"/>
</dbReference>
<feature type="disulfide bond" evidence="14">
    <location>
        <begin position="3315"/>
        <end position="3324"/>
    </location>
</feature>
<dbReference type="InterPro" id="IPR002126">
    <property type="entry name" value="Cadherin-like_dom"/>
</dbReference>
<dbReference type="GO" id="GO:0005509">
    <property type="term" value="F:calcium ion binding"/>
    <property type="evidence" value="ECO:0007669"/>
    <property type="project" value="UniProtKB-UniRule"/>
</dbReference>
<accession>A0A4W3I2C9</accession>
<evidence type="ECO:0000313" key="21">
    <source>
        <dbReference type="Proteomes" id="UP000314986"/>
    </source>
</evidence>
<dbReference type="GO" id="GO:0007156">
    <property type="term" value="P:homophilic cell adhesion via plasma membrane adhesion molecules"/>
    <property type="evidence" value="ECO:0007669"/>
    <property type="project" value="InterPro"/>
</dbReference>
<dbReference type="FunFam" id="2.60.40.60:FF:000080">
    <property type="entry name" value="FAT atypical cadherin 1"/>
    <property type="match status" value="1"/>
</dbReference>
<dbReference type="FunFam" id="2.10.25.10:FF:000293">
    <property type="entry name" value="FAT atypical cadherin 4"/>
    <property type="match status" value="1"/>
</dbReference>
<dbReference type="PROSITE" id="PS00022">
    <property type="entry name" value="EGF_1"/>
    <property type="match status" value="7"/>
</dbReference>
<dbReference type="CDD" id="cd00110">
    <property type="entry name" value="LamG"/>
    <property type="match status" value="2"/>
</dbReference>
<dbReference type="PROSITE" id="PS00232">
    <property type="entry name" value="CADHERIN_1"/>
    <property type="match status" value="14"/>
</dbReference>
<feature type="disulfide bond" evidence="14">
    <location>
        <begin position="3539"/>
        <end position="3548"/>
    </location>
</feature>
<dbReference type="GeneTree" id="ENSGT00940000155719"/>
<dbReference type="OMA" id="AGGMRKY"/>
<sequence>FETSQRRNLALYQMQGLLLLSLTPERSQPGYYCVWFQSGILKLTAFSFACDDTWRKATQAEQCGEKIIKIQQSRPQQKKFSSAKCFRLSSGCAFFPISPMFLVVFWLQVVATDGGNLRSQRPAIVTITVIDTQDSPPSFSQSSYSFVIFENIGIGSLVGTVSASTLDLNTNITYLITSGDQKGMFTIDGTTGQINTASTIDREELAFYQLKVVASGGAVTGETLVNITVKDLNDNSPRFSHAVENINAVENWRAGHTIFQAGVEDPDEGVNGIVSFSLRQNPKGLFHINENTGKVTLTGPLDVNTGSYQVEVLASDMGVPRRTSSLILTVYVHDVNDNPPVFDQLSYEITLSEAEPVNSRFFKVKASDKDSGVNGEVTYDIAKGNGDNKFGIFPDGQLYIKMELDRETQDCYVLLVVAADRAVEALNATVNVTIILEDVNDNRPLFNSTNYVFYFEEGKEAGSSVGHVVAVDKDFGPNGDVKYALETPQPDFELNTVTGEITSVLPFDREALMRQKGAAVFSFTAIASDQGLPKSLQDHATVQIYIQDKNDNPPRFTKDLYQATISESAVNMTQVLRVSASDVDEGNNGLVHYYIIEGNEEDQFNIQRTSGHVTLVGKLDHEATASYSLKLLAKDLGSAPLSSTCSLIISVLDENDNTPSFPKSVLHVDALENMRIGELVVSVTATDSDSGDNAEIHYGITGSKNHGTFSISHNTGSIFLVKKLDFETQSVYYLNVTAKDNGRPPRSSTMSMVIHVRDFNDNPPSFPPEDIFKPIVENVPIGTSVLTITARDPDADINGKLQYCIAQQVPRGNHFQINPLDGTLRTNAEIDREFSNLFELTIKAIDQAVPADFRRFALKNVTILVTDENDNAPIFVSQNALVTDSSVAMGSILTTIVTVDPDEGANGEVEYELVSGDSETFMIDRYNGDIRVIAPLVPSKLTYHLVVSAVDLGPERKTTSTELTVILQGTDGPVFSKAKYITIVREGEPVGTSVISLDAASPRGSSAVVEYYIVSVRCSGKSAERLFTIGRQSGIIQTAAVLDRERGPNLYLVDVYAIEKSASLPRTQKAEVEITLQDINDNPPVFPTDALDLIVEENIGDGFRILQLSATDADEGPNALVTYTIISGADNSFQIDPESGDLVATKRLDRERRSKYSLLIRADDGLQSSDMRINITVSDVNDHTPKFTKDVYSFDIQEDTAPGSIVAAILASDADSGANGEVTYVVQEDDEDSMFFLNSITGVFNVTRPLDYESQRYYILTVRAEDGGGQFSTVRVYFNVLDVNDNPPIFNPSSYSTAVLENLPPGASILTVNATDADDGPNSQLAYTIASGDSLDHFSISSDGILSVEQQMDRESQSFYNLIIRAHDLAETPGIRLTSTAQVSVILLDVNDSPPRFISSKMTYVQENSPLNTIVYKAQATDPDSGPNSYVEYTLRMSSGTKFSIGTIDGELRLTGQLDREDISNYTLTVIATDKGQPSLSSSMDITVIVLDVNDNVPVFQQPGYKVEISENTLSGIDLVQVCATDADEGNNGQVRYTLMSGNLNNDFRIDSVTGMISVAKQLDRETKPSYTLTVRASDRGSSPQMATVLVNINLTDMNDFVPSFELSPYTVHVEENVQHLPKSTLQVVARDDDQGLNSQLTYTIVDGNEDGAFTLTPDGQLSLVQRLDRETTAQYIMTVIAMDSGSPALTGTGTISLIVDDINDNIPTFASNTFYASIPEDAPTGTDVLLVNSTDADEGSNAVVSYSLVGGNSQFSINPATGQIITSALLDRENKETYTLVVVATDGGVPQATSSSATVFLTVTDINDNPPRFRHYPYVTHIPAPTNAGSFVFAVTVSDADTGPNAELHYSLTGHNVEKFQIDRIRGAIMTAQPLARGTDITVTVNVKDGGMYPKSDSTTVTVRFGNKADFPQIKAGQQTFLFSEAQKVDAHITTVSASSARSRVSGPLSYYIASGNFGDVFHIDQLTGKLMLTKPLDFEAVEKYVLWIEVRDMGFPPFSSYTRLDITVLDVNDNAPIFTQDPFTANIMENTFPDSVTTVTAVDEDDGPNGQVEYSIVDGNKGNTFNINRGTGEIRCTGQLDRERSAQYTLTVRAMDKGAAPRSSLCRVVINVADENDNAPRFSQIFSSQVPEDAAVGYTVTRVTTSDEDVGVNAVSRYSITDISLPFSINPSSGDITVSRPLNREDVAQYTVRVYAHDSGWTVNTDITVFVTDVNDNVPRFDRPSYYLEYPELTEIGSRVTQVLAKDPDVGLNGQVFYFIKSQSEFFRINSSTGEIFTKQYLKYHNSTGSSNLNINRHSFIVTASDRGSRPLMSETTVIVNVVDSNDNPPQFESEKYFTPVAKTVGIGTRLIKVTAADNKDFNLNSEIEYHVSGGNGSGLFALDRSSGWVSVASSLMTDVYKEYLMKITAMDKGNLPLSSTCTVRVLVTEENLHTPQFSQSHISITVPESLATGTVLRTASARDKDTAMNGLIRYNISEGNEAGLFSVNNLTGAIVLAGQLDYESKQTHELTISAEDGGWVKRTGYLSMSIHVTDSNDNVPLFSPDEYFPVIFENAPSGTMVVQLNATDADSGSNAVIAYAIQTTDSDLFVIDPNTGIVTTHGFLDFETKQRYHLYVKAFNVPDEDHFNFAHVYVQLRGVNEYVPRFVSRHYIFQVSEAASEGTVVGDVFASDRDLGVDGDVNYLLFGQSRRKGFSIDNKSGQIYVSGQLDREKEEKISLKVLAKNAGSIRGFDLDEVLVNITVLDANDPPVFTSEEYSVQINEGAQAGKHVGFVSAFDSDSVPSWSRFTYHIGAGNEMGAFSINPQTGQVSVAAELDRESTPVYNLSVLAVDSGVPSATGSTRLLVNLEDINDNGPTLAITSGEVKENQGSGVTVMTLSATDPDLPPNQGPFTYHLLSTGPATTYFSLSSGGILTTTREIDREQISDFNLSVVTRDSGIPQMSSIGTVHITVHDQNDNPSEPRIMEIFVHYFGNLFPGGMLGSVKPQDPDVSDTFRCTLTAGATTLFSIPAGTCDLNSQPRSTDGTFELTVRSSDGLHGAVSNKVHVIFTGFTNVTIDNSILLRLNVASVKDFLTDHYLHFLRIANSQLAGMGTAVHIYGLYEQEQRTYALTAVKRMSSQYVSPSGVATFFESIREAVHRQSGVRIDSVDHDPCARNPCKHGASCVKRLAVAPATQTVESAPVVVVANAVLQPFVCQCLPGYSGRLCETDIDECLPSPCHNAGSCHNLVGTFSCACPEGFMGAACERDVNECQSNPCKNSRGCQNFPGGFSCACAAGYTGKTCESTINYCECNPCFNGGTCQNQADGYYCHCPFGVFGKHCELNSYGFEELSYMEFPSLDANNNYIYIKFATIKDNALLVYNYDNQTGERGEFLALEVVEGKMLFSFNLGSGTQRLVTAKRVSDGQFHTVVARRAGLVASLTVDTCSEDQESGYCTATSMTSATDWTLEVQPNRLTVGGIRSVEPILQRRGQVVTHDFVGCVMEFAVNGRPLEPSQALANHGILDRCPRVEGACSNSPCQHSKSCVDHWSWQHCNCKDGFTGEHCEKLVSVDTALSLDGRGHLDYTINQNEKRDYLLRQSVRGWAPKPASPNRLDLKFRTRSKNGILIHVQESSNYTTVKIKSGKVHYISDAGIGGKVERNIPEFSVSDGQWHTVLIENNRSITTFSVDGTYSREILHKTQEFGGWNVQTISLGGIPPGLTHQNTDPGFDGCISYVKYNGETLPFSGKHRDVAISRSDPSVKIGCRGPNVCASNPCWGGLMCVNQWYTYECVPPGECATNPCQNGGICEPLLRSGFTCTCPELYTGKTCEMVVACIGVQCPQGTACKADANKGYTCSPKPQEEELSLPLWAVPTIVGSCATFLALVVLSLIICNQCRGRKARATKEEKGKKKKEKKKKGSENEAFDDPDNLPPYAEDLTVRKQPEGVPKPDIIERENPYLIFDESDIAHATDTLPSGQPCPGPEAELEHYDIENASSIAPSDADIIQHYKHFRSHTPKFSIQRHSPLGFARQSPLPLGASSLSYQPSYSQGLRTTPLSHAACQNPNPLSRHSPAPFSKPGSFYRNSPARDLHLARREGSPIDLHSDMCQPGIFNYPSRLGRRSKSPQAMAGHGHSSRPGSRLKQPIEQIPMENTPPVGLSIEEVERLNTPRPRNPSICSADHGRSSSDDDCRRPLSRMRNPADGTPAPDSSSESDSHESFTCSEFEYDREKPTVYTSRMPKLSQVNESDADDEDNYGGKLKPRRYHGRRAEGSSAVQQAGCEDYKTQGKLGPQATVTGAFNWDSLLNWGPGFGNYVDVFKDLASLPENMAAQAKEEALNNVAQSATTSNEAEEYV</sequence>
<feature type="domain" description="EGF-like" evidence="18">
    <location>
        <begin position="3251"/>
        <end position="3287"/>
    </location>
</feature>
<feature type="region of interest" description="Disordered" evidence="15">
    <location>
        <begin position="4319"/>
        <end position="4338"/>
    </location>
</feature>
<keyword evidence="11 14" id="KW-1015">Disulfide bond</keyword>
<dbReference type="Gene3D" id="2.60.40.60">
    <property type="entry name" value="Cadherins"/>
    <property type="match status" value="27"/>
</dbReference>
<dbReference type="SMART" id="SM00181">
    <property type="entry name" value="EGF"/>
    <property type="match status" value="6"/>
</dbReference>
<dbReference type="GO" id="GO:0007163">
    <property type="term" value="P:establishment or maintenance of cell polarity"/>
    <property type="evidence" value="ECO:0007669"/>
    <property type="project" value="UniProtKB-ARBA"/>
</dbReference>
<feature type="domain" description="EGF-like" evidence="18">
    <location>
        <begin position="3213"/>
        <end position="3249"/>
    </location>
</feature>
<evidence type="ECO:0000256" key="15">
    <source>
        <dbReference type="SAM" id="MobiDB-lite"/>
    </source>
</evidence>
<dbReference type="FunFam" id="2.60.40.60:FF:000115">
    <property type="entry name" value="FAT atypical cadherin 4"/>
    <property type="match status" value="1"/>
</dbReference>
<reference evidence="20" key="4">
    <citation type="submission" date="2025-08" db="UniProtKB">
        <authorList>
            <consortium name="Ensembl"/>
        </authorList>
    </citation>
    <scope>IDENTIFICATION</scope>
</reference>
<feature type="domain" description="Laminin G" evidence="17">
    <location>
        <begin position="3568"/>
        <end position="3748"/>
    </location>
</feature>
<dbReference type="CDD" id="cd11304">
    <property type="entry name" value="Cadherin_repeat"/>
    <property type="match status" value="28"/>
</dbReference>
<feature type="domain" description="Cadherin" evidence="19">
    <location>
        <begin position="1501"/>
        <end position="1605"/>
    </location>
</feature>
<dbReference type="PROSITE" id="PS00010">
    <property type="entry name" value="ASX_HYDROXYL"/>
    <property type="match status" value="3"/>
</dbReference>
<dbReference type="PANTHER" id="PTHR24025:SF31">
    <property type="entry name" value="NEURAL-CADHERIN"/>
    <property type="match status" value="1"/>
</dbReference>
<dbReference type="Pfam" id="PF07645">
    <property type="entry name" value="EGF_CA"/>
    <property type="match status" value="2"/>
</dbReference>
<dbReference type="InterPro" id="IPR000742">
    <property type="entry name" value="EGF"/>
</dbReference>
<dbReference type="GO" id="GO:0003007">
    <property type="term" value="P:heart morphogenesis"/>
    <property type="evidence" value="ECO:0007669"/>
    <property type="project" value="UniProtKB-ARBA"/>
</dbReference>
<feature type="disulfide bond" evidence="14">
    <location>
        <begin position="3803"/>
        <end position="3812"/>
    </location>
</feature>
<dbReference type="GO" id="GO:0001736">
    <property type="term" value="P:establishment of planar polarity"/>
    <property type="evidence" value="ECO:0007669"/>
    <property type="project" value="UniProtKB-ARBA"/>
</dbReference>
<keyword evidence="5" id="KW-0732">Signal</keyword>
<dbReference type="PANTHER" id="PTHR24025">
    <property type="entry name" value="DESMOGLEIN FAMILY MEMBER"/>
    <property type="match status" value="1"/>
</dbReference>